<dbReference type="AlphaFoldDB" id="A0A0E9PE11"/>
<protein>
    <submittedName>
        <fullName evidence="1">Uncharacterized protein</fullName>
    </submittedName>
</protein>
<accession>A0A0E9PE11</accession>
<evidence type="ECO:0000313" key="1">
    <source>
        <dbReference type="EMBL" id="JAH02856.1"/>
    </source>
</evidence>
<reference evidence="1" key="1">
    <citation type="submission" date="2014-11" db="EMBL/GenBank/DDBJ databases">
        <authorList>
            <person name="Amaro Gonzalez C."/>
        </authorList>
    </citation>
    <scope>NUCLEOTIDE SEQUENCE</scope>
</reference>
<sequence length="48" mass="5548">MKSRTSKSKMHIINVLKFKIGSLKYRMGRAVAEEVCHDGVARVWEWGL</sequence>
<proteinExistence type="predicted"/>
<name>A0A0E9PE11_ANGAN</name>
<dbReference type="EMBL" id="GBXM01105721">
    <property type="protein sequence ID" value="JAH02856.1"/>
    <property type="molecule type" value="Transcribed_RNA"/>
</dbReference>
<reference evidence="1" key="2">
    <citation type="journal article" date="2015" name="Fish Shellfish Immunol.">
        <title>Early steps in the European eel (Anguilla anguilla)-Vibrio vulnificus interaction in the gills: Role of the RtxA13 toxin.</title>
        <authorList>
            <person name="Callol A."/>
            <person name="Pajuelo D."/>
            <person name="Ebbesson L."/>
            <person name="Teles M."/>
            <person name="MacKenzie S."/>
            <person name="Amaro C."/>
        </authorList>
    </citation>
    <scope>NUCLEOTIDE SEQUENCE</scope>
</reference>
<organism evidence="1">
    <name type="scientific">Anguilla anguilla</name>
    <name type="common">European freshwater eel</name>
    <name type="synonym">Muraena anguilla</name>
    <dbReference type="NCBI Taxonomy" id="7936"/>
    <lineage>
        <taxon>Eukaryota</taxon>
        <taxon>Metazoa</taxon>
        <taxon>Chordata</taxon>
        <taxon>Craniata</taxon>
        <taxon>Vertebrata</taxon>
        <taxon>Euteleostomi</taxon>
        <taxon>Actinopterygii</taxon>
        <taxon>Neopterygii</taxon>
        <taxon>Teleostei</taxon>
        <taxon>Anguilliformes</taxon>
        <taxon>Anguillidae</taxon>
        <taxon>Anguilla</taxon>
    </lineage>
</organism>